<gene>
    <name evidence="1" type="ORF">CWN49_00400</name>
</gene>
<name>A0A2J5QBF9_9ENTR</name>
<evidence type="ECO:0000313" key="1">
    <source>
        <dbReference type="EMBL" id="PLO75617.1"/>
    </source>
</evidence>
<reference evidence="1 2" key="1">
    <citation type="submission" date="2017-11" db="EMBL/GenBank/DDBJ databases">
        <authorList>
            <person name="Han C.G."/>
        </authorList>
    </citation>
    <scope>NUCLEOTIDE SEQUENCE [LARGE SCALE GENOMIC DNA]</scope>
    <source>
        <strain evidence="1 2">A10</strain>
    </source>
</reference>
<evidence type="ECO:0000313" key="2">
    <source>
        <dbReference type="Proteomes" id="UP000234667"/>
    </source>
</evidence>
<sequence length="194" mass="21456">MKLKIKGERDKQLSYAFIALASLLLLSGVGNVLTGSLAWHFATTQKTVTTPMSFNQPFTSDASGADATGMTMFASAFIYWRLNVSPENVDNNQKMLLGFVPSAERDELKKALDIEAERIKKGGITTRFDTKEIRVMDAPGVVEFSGTLKSSTTNGAITIPLKDLEKTYRLKIRYIDGLVTLHQFEELQPVTTTN</sequence>
<accession>A0A2J5QBF9</accession>
<protein>
    <submittedName>
        <fullName evidence="1">Conjugal transfer protein TraE</fullName>
    </submittedName>
</protein>
<organism evidence="1 2">
    <name type="scientific">Klebsiella michiganensis</name>
    <dbReference type="NCBI Taxonomy" id="1134687"/>
    <lineage>
        <taxon>Bacteria</taxon>
        <taxon>Pseudomonadati</taxon>
        <taxon>Pseudomonadota</taxon>
        <taxon>Gammaproteobacteria</taxon>
        <taxon>Enterobacterales</taxon>
        <taxon>Enterobacteriaceae</taxon>
        <taxon>Klebsiella/Raoultella group</taxon>
        <taxon>Klebsiella</taxon>
    </lineage>
</organism>
<dbReference type="Proteomes" id="UP000234667">
    <property type="component" value="Unassembled WGS sequence"/>
</dbReference>
<dbReference type="AlphaFoldDB" id="A0A2J5QBF9"/>
<reference evidence="1 2" key="2">
    <citation type="submission" date="2018-01" db="EMBL/GenBank/DDBJ databases">
        <title>Genomic study of Klebsiella pneumoniae.</title>
        <authorList>
            <person name="Yang Y."/>
            <person name="Bicalho R."/>
        </authorList>
    </citation>
    <scope>NUCLEOTIDE SEQUENCE [LARGE SCALE GENOMIC DNA]</scope>
    <source>
        <strain evidence="1 2">A10</strain>
    </source>
</reference>
<comment type="caution">
    <text evidence="1">The sequence shown here is derived from an EMBL/GenBank/DDBJ whole genome shotgun (WGS) entry which is preliminary data.</text>
</comment>
<dbReference type="EMBL" id="PIDR01000002">
    <property type="protein sequence ID" value="PLO75617.1"/>
    <property type="molecule type" value="Genomic_DNA"/>
</dbReference>
<proteinExistence type="predicted"/>
<dbReference type="InterPro" id="IPR007973">
    <property type="entry name" value="Pilus_assembly_TraE"/>
</dbReference>
<dbReference type="Pfam" id="PF05309">
    <property type="entry name" value="TraE"/>
    <property type="match status" value="1"/>
</dbReference>